<dbReference type="InterPro" id="IPR009195">
    <property type="entry name" value="Uncharacterised_YjbK"/>
</dbReference>
<evidence type="ECO:0000259" key="1">
    <source>
        <dbReference type="PROSITE" id="PS51707"/>
    </source>
</evidence>
<dbReference type="SUPFAM" id="SSF55154">
    <property type="entry name" value="CYTH-like phosphatases"/>
    <property type="match status" value="1"/>
</dbReference>
<comment type="caution">
    <text evidence="2">The sequence shown here is derived from an EMBL/GenBank/DDBJ whole genome shotgun (WGS) entry which is preliminary data.</text>
</comment>
<dbReference type="EMBL" id="NSGR01000008">
    <property type="protein sequence ID" value="PCH12297.1"/>
    <property type="molecule type" value="Genomic_DNA"/>
</dbReference>
<accession>A0A854W7M7</accession>
<proteinExistence type="predicted"/>
<dbReference type="PANTHER" id="PTHR34948:SF2">
    <property type="entry name" value="TRIPHOSPHATE TUNNEL METALLOENZYME 3"/>
    <property type="match status" value="1"/>
</dbReference>
<evidence type="ECO:0000313" key="2">
    <source>
        <dbReference type="EMBL" id="PCH12297.1"/>
    </source>
</evidence>
<protein>
    <submittedName>
        <fullName evidence="2">CYTH domain protein</fullName>
    </submittedName>
</protein>
<dbReference type="InterPro" id="IPR033469">
    <property type="entry name" value="CYTH-like_dom_sf"/>
</dbReference>
<dbReference type="Pfam" id="PF01928">
    <property type="entry name" value="CYTH"/>
    <property type="match status" value="1"/>
</dbReference>
<dbReference type="InterPro" id="IPR023577">
    <property type="entry name" value="CYTH_domain"/>
</dbReference>
<dbReference type="PANTHER" id="PTHR34948">
    <property type="entry name" value="OS08G0299200 PROTEIN"/>
    <property type="match status" value="1"/>
</dbReference>
<dbReference type="Gene3D" id="2.40.320.10">
    <property type="entry name" value="Hypothetical Protein Pfu-838710-001"/>
    <property type="match status" value="1"/>
</dbReference>
<name>A0A854W7M7_9STRE</name>
<dbReference type="PIRSF" id="PIRSF012526">
    <property type="entry name" value="CYTH_UCP012526"/>
    <property type="match status" value="1"/>
</dbReference>
<gene>
    <name evidence="2" type="ORF">A9Y57_01012</name>
</gene>
<feature type="domain" description="CYTH" evidence="1">
    <location>
        <begin position="3"/>
        <end position="189"/>
    </location>
</feature>
<dbReference type="PROSITE" id="PS51707">
    <property type="entry name" value="CYTH"/>
    <property type="match status" value="1"/>
</dbReference>
<dbReference type="RefSeq" id="WP_096633524.1">
    <property type="nucleotide sequence ID" value="NZ_LHAE01000005.1"/>
</dbReference>
<organism evidence="2 3">
    <name type="scientific">Streptococcus parauberis</name>
    <dbReference type="NCBI Taxonomy" id="1348"/>
    <lineage>
        <taxon>Bacteria</taxon>
        <taxon>Bacillati</taxon>
        <taxon>Bacillota</taxon>
        <taxon>Bacilli</taxon>
        <taxon>Lactobacillales</taxon>
        <taxon>Streptococcaceae</taxon>
        <taxon>Streptococcus</taxon>
    </lineage>
</organism>
<dbReference type="Proteomes" id="UP000217465">
    <property type="component" value="Unassembled WGS sequence"/>
</dbReference>
<reference evidence="2 3" key="1">
    <citation type="submission" date="2016-06" db="EMBL/GenBank/DDBJ databases">
        <authorList>
            <person name="Haines A.N."/>
            <person name="Council K.R."/>
        </authorList>
    </citation>
    <scope>NUCLEOTIDE SEQUENCE [LARGE SCALE GENOMIC DNA]</scope>
    <source>
        <strain evidence="2 3">SP158-29</strain>
    </source>
</reference>
<evidence type="ECO:0000313" key="3">
    <source>
        <dbReference type="Proteomes" id="UP000217465"/>
    </source>
</evidence>
<dbReference type="CDD" id="cd07762">
    <property type="entry name" value="CYTH-like_Pase_1"/>
    <property type="match status" value="1"/>
</dbReference>
<sequence>MTNLEIEYKTLLTKDEYNRLLAKMSHIQPVTQTNYYIDTPNFDLKKHKMSLRIRTLADKAEMTLKVPEEVGNREYNVSLSNKQAKFLIKDFSLTVSPIKEIIDALDIEQDQLACFGHLTTVRRETDTSIGKMALDYNQYANIKDYELELEVDQAEKGQQDFNQYLNDNQISFKFAKSKVARFSKTLKDEN</sequence>
<dbReference type="AlphaFoldDB" id="A0A854W7M7"/>
<dbReference type="SMART" id="SM01118">
    <property type="entry name" value="CYTH"/>
    <property type="match status" value="1"/>
</dbReference>